<evidence type="ECO:0000256" key="7">
    <source>
        <dbReference type="ARBA" id="ARBA00023180"/>
    </source>
</evidence>
<keyword evidence="3" id="KW-0812">Transmembrane</keyword>
<evidence type="ECO:0000256" key="1">
    <source>
        <dbReference type="ARBA" id="ARBA00004323"/>
    </source>
</evidence>
<dbReference type="Proteomes" id="UP000654004">
    <property type="component" value="Unassembled WGS sequence"/>
</dbReference>
<dbReference type="Pfam" id="PF03567">
    <property type="entry name" value="Sulfotransfer_2"/>
    <property type="match status" value="1"/>
</dbReference>
<proteinExistence type="predicted"/>
<keyword evidence="7" id="KW-0325">Glycoprotein</keyword>
<organism evidence="8 9">
    <name type="scientific">Shewanella ulleungensis</name>
    <dbReference type="NCBI Taxonomy" id="2282699"/>
    <lineage>
        <taxon>Bacteria</taxon>
        <taxon>Pseudomonadati</taxon>
        <taxon>Pseudomonadota</taxon>
        <taxon>Gammaproteobacteria</taxon>
        <taxon>Alteromonadales</taxon>
        <taxon>Shewanellaceae</taxon>
        <taxon>Shewanella</taxon>
    </lineage>
</organism>
<evidence type="ECO:0000256" key="3">
    <source>
        <dbReference type="ARBA" id="ARBA00022692"/>
    </source>
</evidence>
<evidence type="ECO:0000256" key="4">
    <source>
        <dbReference type="ARBA" id="ARBA00022989"/>
    </source>
</evidence>
<dbReference type="EMBL" id="BMQW01000004">
    <property type="protein sequence ID" value="GGP84997.1"/>
    <property type="molecule type" value="Genomic_DNA"/>
</dbReference>
<dbReference type="PANTHER" id="PTHR12137">
    <property type="entry name" value="CARBOHYDRATE SULFOTRANSFERASE"/>
    <property type="match status" value="1"/>
</dbReference>
<evidence type="ECO:0000256" key="5">
    <source>
        <dbReference type="ARBA" id="ARBA00023034"/>
    </source>
</evidence>
<evidence type="ECO:0000256" key="2">
    <source>
        <dbReference type="ARBA" id="ARBA00022679"/>
    </source>
</evidence>
<gene>
    <name evidence="8" type="ORF">GCM10009410_17700</name>
</gene>
<accession>A0ABQ2QLR0</accession>
<dbReference type="InterPro" id="IPR018011">
    <property type="entry name" value="Carb_sulfotrans_8-10"/>
</dbReference>
<keyword evidence="4" id="KW-1133">Transmembrane helix</keyword>
<reference evidence="9" key="1">
    <citation type="journal article" date="2019" name="Int. J. Syst. Evol. Microbiol.">
        <title>The Global Catalogue of Microorganisms (GCM) 10K type strain sequencing project: providing services to taxonomists for standard genome sequencing and annotation.</title>
        <authorList>
            <consortium name="The Broad Institute Genomics Platform"/>
            <consortium name="The Broad Institute Genome Sequencing Center for Infectious Disease"/>
            <person name="Wu L."/>
            <person name="Ma J."/>
        </authorList>
    </citation>
    <scope>NUCLEOTIDE SEQUENCE [LARGE SCALE GENOMIC DNA]</scope>
    <source>
        <strain evidence="9">JCM 32305</strain>
    </source>
</reference>
<sequence>MKKFNFSDKNLNNLNQNGQHQFAMRHAMHMYGSNVVYSFIPKNGCSTLRLSVAMANGCISDISDGHWIHANNGTFTPGLRDAITADYAFVVLRCPFRRLASVYLDKFVSKEPEAWLYRNQLNRSVELDDLTFEQFVKSLAVPPMKGFNIHWKPQSDFLLYSQYDDYFALEHFDNAITTLKQKINFDVVDARSLTGHGTDKFDMLNDRCFATTAAFDIATLKRQGQCPSHQAMYNDELIALVQRLYADDIKLYSDKCDAADLLFR</sequence>
<evidence type="ECO:0000313" key="8">
    <source>
        <dbReference type="EMBL" id="GGP84997.1"/>
    </source>
</evidence>
<keyword evidence="2" id="KW-0808">Transferase</keyword>
<keyword evidence="6" id="KW-0472">Membrane</keyword>
<comment type="subcellular location">
    <subcellularLocation>
        <location evidence="1">Golgi apparatus membrane</location>
        <topology evidence="1">Single-pass type II membrane protein</topology>
    </subcellularLocation>
</comment>
<evidence type="ECO:0000313" key="9">
    <source>
        <dbReference type="Proteomes" id="UP000654004"/>
    </source>
</evidence>
<dbReference type="PANTHER" id="PTHR12137:SF54">
    <property type="entry name" value="CARBOHYDRATE SULFOTRANSFERASE"/>
    <property type="match status" value="1"/>
</dbReference>
<keyword evidence="5" id="KW-0333">Golgi apparatus</keyword>
<evidence type="ECO:0008006" key="10">
    <source>
        <dbReference type="Google" id="ProtNLM"/>
    </source>
</evidence>
<evidence type="ECO:0000256" key="6">
    <source>
        <dbReference type="ARBA" id="ARBA00023136"/>
    </source>
</evidence>
<comment type="caution">
    <text evidence="8">The sequence shown here is derived from an EMBL/GenBank/DDBJ whole genome shotgun (WGS) entry which is preliminary data.</text>
</comment>
<dbReference type="RefSeq" id="WP_229777062.1">
    <property type="nucleotide sequence ID" value="NZ_BMQW01000004.1"/>
</dbReference>
<keyword evidence="9" id="KW-1185">Reference proteome</keyword>
<protein>
    <recommendedName>
        <fullName evidence="10">Sulfotransferase family protein</fullName>
    </recommendedName>
</protein>
<dbReference type="InterPro" id="IPR005331">
    <property type="entry name" value="Sulfotransferase"/>
</dbReference>
<name>A0ABQ2QLR0_9GAMM</name>